<dbReference type="EnsemblMetazoa" id="GPAI046126-RA">
    <property type="protein sequence ID" value="GPAI046126-PA"/>
    <property type="gene ID" value="GPAI046126"/>
</dbReference>
<dbReference type="AlphaFoldDB" id="A0A1B0AHN7"/>
<dbReference type="VEuPathDB" id="VectorBase:GPAI046126"/>
<reference evidence="2" key="1">
    <citation type="submission" date="2014-03" db="EMBL/GenBank/DDBJ databases">
        <authorList>
            <person name="Aksoy S."/>
            <person name="Warren W."/>
            <person name="Wilson R.K."/>
        </authorList>
    </citation>
    <scope>NUCLEOTIDE SEQUENCE [LARGE SCALE GENOMIC DNA]</scope>
    <source>
        <strain evidence="2">IAEA</strain>
    </source>
</reference>
<protein>
    <submittedName>
        <fullName evidence="1">Uncharacterized protein</fullName>
    </submittedName>
</protein>
<sequence length="124" mass="14037">MAISSKNKIRPSSVEKAHAVSMYQCKRSCGDSCTKEILWRLQTVSILGSMQITFEVIEMDYVPLSLEVLFFLGGRKSVGRDIKSTLGHNTRGPCIRFLSEVSKDTVRKDNMKHSINFVTYLMNT</sequence>
<evidence type="ECO:0000313" key="2">
    <source>
        <dbReference type="Proteomes" id="UP000092445"/>
    </source>
</evidence>
<evidence type="ECO:0000313" key="1">
    <source>
        <dbReference type="EnsemblMetazoa" id="GPAI046126-PA"/>
    </source>
</evidence>
<keyword evidence="2" id="KW-1185">Reference proteome</keyword>
<name>A0A1B0AHN7_GLOPL</name>
<accession>A0A1B0AHN7</accession>
<dbReference type="Proteomes" id="UP000092445">
    <property type="component" value="Unassembled WGS sequence"/>
</dbReference>
<reference evidence="1" key="2">
    <citation type="submission" date="2020-05" db="UniProtKB">
        <authorList>
            <consortium name="EnsemblMetazoa"/>
        </authorList>
    </citation>
    <scope>IDENTIFICATION</scope>
    <source>
        <strain evidence="1">IAEA</strain>
    </source>
</reference>
<proteinExistence type="predicted"/>
<organism evidence="1 2">
    <name type="scientific">Glossina pallidipes</name>
    <name type="common">Tsetse fly</name>
    <dbReference type="NCBI Taxonomy" id="7398"/>
    <lineage>
        <taxon>Eukaryota</taxon>
        <taxon>Metazoa</taxon>
        <taxon>Ecdysozoa</taxon>
        <taxon>Arthropoda</taxon>
        <taxon>Hexapoda</taxon>
        <taxon>Insecta</taxon>
        <taxon>Pterygota</taxon>
        <taxon>Neoptera</taxon>
        <taxon>Endopterygota</taxon>
        <taxon>Diptera</taxon>
        <taxon>Brachycera</taxon>
        <taxon>Muscomorpha</taxon>
        <taxon>Hippoboscoidea</taxon>
        <taxon>Glossinidae</taxon>
        <taxon>Glossina</taxon>
    </lineage>
</organism>